<reference evidence="1 2" key="1">
    <citation type="submission" date="2019-01" db="EMBL/GenBank/DDBJ databases">
        <title>Sequencing of cultivated peanut Arachis hypogaea provides insights into genome evolution and oil improvement.</title>
        <authorList>
            <person name="Chen X."/>
        </authorList>
    </citation>
    <scope>NUCLEOTIDE SEQUENCE [LARGE SCALE GENOMIC DNA]</scope>
    <source>
        <strain evidence="2">cv. Fuhuasheng</strain>
        <tissue evidence="1">Leaves</tissue>
    </source>
</reference>
<comment type="caution">
    <text evidence="1">The sequence shown here is derived from an EMBL/GenBank/DDBJ whole genome shotgun (WGS) entry which is preliminary data.</text>
</comment>
<dbReference type="STRING" id="3818.A0A445BVN7"/>
<evidence type="ECO:0000313" key="2">
    <source>
        <dbReference type="Proteomes" id="UP000289738"/>
    </source>
</evidence>
<accession>A0A445BVN7</accession>
<dbReference type="EMBL" id="SDMP01000008">
    <property type="protein sequence ID" value="RYR42784.1"/>
    <property type="molecule type" value="Genomic_DNA"/>
</dbReference>
<dbReference type="AlphaFoldDB" id="A0A445BVN7"/>
<dbReference type="PANTHER" id="PTHR35304">
    <property type="entry name" value="OS05G0120300 PROTEIN-RELATED"/>
    <property type="match status" value="1"/>
</dbReference>
<dbReference type="Proteomes" id="UP000289738">
    <property type="component" value="Chromosome A08"/>
</dbReference>
<proteinExistence type="predicted"/>
<protein>
    <submittedName>
        <fullName evidence="1">Uncharacterized protein</fullName>
    </submittedName>
</protein>
<gene>
    <name evidence="1" type="ORF">Ahy_A08g039226</name>
</gene>
<organism evidence="1 2">
    <name type="scientific">Arachis hypogaea</name>
    <name type="common">Peanut</name>
    <dbReference type="NCBI Taxonomy" id="3818"/>
    <lineage>
        <taxon>Eukaryota</taxon>
        <taxon>Viridiplantae</taxon>
        <taxon>Streptophyta</taxon>
        <taxon>Embryophyta</taxon>
        <taxon>Tracheophyta</taxon>
        <taxon>Spermatophyta</taxon>
        <taxon>Magnoliopsida</taxon>
        <taxon>eudicotyledons</taxon>
        <taxon>Gunneridae</taxon>
        <taxon>Pentapetalae</taxon>
        <taxon>rosids</taxon>
        <taxon>fabids</taxon>
        <taxon>Fabales</taxon>
        <taxon>Fabaceae</taxon>
        <taxon>Papilionoideae</taxon>
        <taxon>50 kb inversion clade</taxon>
        <taxon>dalbergioids sensu lato</taxon>
        <taxon>Dalbergieae</taxon>
        <taxon>Pterocarpus clade</taxon>
        <taxon>Arachis</taxon>
    </lineage>
</organism>
<name>A0A445BVN7_ARAHY</name>
<sequence length="146" mass="16943">MLGSEEEEHESMASVIISNCVDEETSVPIRPLTFVNLHKWPESDVEFVKRVNSFNNGEERRVNSRLWCRQMYLRSYKFSREKKGVTHKAIKRLRTLKESVVRATNNAAPSTNFIKPNYYKVLITAYAAFFSTLHKLMSCFSSCRSP</sequence>
<dbReference type="PANTHER" id="PTHR35304:SF10">
    <property type="entry name" value="TRANSMEMBRANE PROTEIN"/>
    <property type="match status" value="1"/>
</dbReference>
<evidence type="ECO:0000313" key="1">
    <source>
        <dbReference type="EMBL" id="RYR42784.1"/>
    </source>
</evidence>
<keyword evidence="2" id="KW-1185">Reference proteome</keyword>